<comment type="caution">
    <text evidence="9">The sequence shown here is derived from an EMBL/GenBank/DDBJ whole genome shotgun (WGS) entry which is preliminary data.</text>
</comment>
<keyword evidence="5 8" id="KW-0812">Transmembrane</keyword>
<protein>
    <submittedName>
        <fullName evidence="9">Uncharacterized protein</fullName>
    </submittedName>
</protein>
<sequence length="508" mass="54324">MPRASAPRGATADPGRLGFAAVLVGVFAAVVSASGSWIPSLWGDEAASVLSALRPGESLLTMLTHVDAVHGAYYLGLHAWVHLFGSSPFVVRLPSAFAVAVCAAAVTWLCGRFGSLGFAVLAGTLTAILPRLTYAGEEARGYAFAAALAALLWIVVVELIRRPDSSRGWWVVYAVVLCIGIYVFLYLALLTLAVGVALALADGGRRRLKRWMIASAGAVIAASPVILLAVSQRQQIAFLAHRDRVTPIMVLVKMWFSARPFAVLAWTLIALAIVVWVRRRLRLRRQGEPSGLDLETVALAWLVVPTGILLAASPFVAGYTPRYGTIAAPAAAILIALGVWRLGDLHFGSGVPRSALAALAVVAVVVSAMPVWAAQRTPWAKNKSDWNDIAATIQRDAQQGDAIVFDDSVRPSRRPRLALDTDPAAFAGIADVTLETSYADSTTWHSSVYSVAETARLGRFAGVSRVWVVEYARNGDADSTAIPDLEALGYRQAERITLHTSVVLLFTR</sequence>
<dbReference type="InterPro" id="IPR050297">
    <property type="entry name" value="LipidA_mod_glycosyltrf_83"/>
</dbReference>
<dbReference type="GO" id="GO:0005886">
    <property type="term" value="C:plasma membrane"/>
    <property type="evidence" value="ECO:0007669"/>
    <property type="project" value="UniProtKB-SubCell"/>
</dbReference>
<evidence type="ECO:0000256" key="1">
    <source>
        <dbReference type="ARBA" id="ARBA00004651"/>
    </source>
</evidence>
<reference evidence="9 10" key="1">
    <citation type="submission" date="2015-02" db="EMBL/GenBank/DDBJ databases">
        <title>Draft genome sequences of ten Microbacterium spp. with emphasis on heavy metal contaminated environments.</title>
        <authorList>
            <person name="Corretto E."/>
        </authorList>
    </citation>
    <scope>NUCLEOTIDE SEQUENCE [LARGE SCALE GENOMIC DNA]</scope>
    <source>
        <strain evidence="9 10">DSM 8608</strain>
    </source>
</reference>
<dbReference type="PANTHER" id="PTHR33908">
    <property type="entry name" value="MANNOSYLTRANSFERASE YKCB-RELATED"/>
    <property type="match status" value="1"/>
</dbReference>
<feature type="transmembrane region" description="Helical" evidence="8">
    <location>
        <begin position="17"/>
        <end position="38"/>
    </location>
</feature>
<evidence type="ECO:0000256" key="3">
    <source>
        <dbReference type="ARBA" id="ARBA00022676"/>
    </source>
</evidence>
<dbReference type="RefSeq" id="WP_045301630.1">
    <property type="nucleotide sequence ID" value="NZ_JYJA01000039.1"/>
</dbReference>
<feature type="transmembrane region" description="Helical" evidence="8">
    <location>
        <begin position="89"/>
        <end position="109"/>
    </location>
</feature>
<feature type="transmembrane region" description="Helical" evidence="8">
    <location>
        <begin position="355"/>
        <end position="374"/>
    </location>
</feature>
<feature type="transmembrane region" description="Helical" evidence="8">
    <location>
        <begin position="298"/>
        <end position="317"/>
    </location>
</feature>
<dbReference type="EMBL" id="JYJA01000039">
    <property type="protein sequence ID" value="KJL40600.1"/>
    <property type="molecule type" value="Genomic_DNA"/>
</dbReference>
<dbReference type="AlphaFoldDB" id="A0A0M2H9C1"/>
<dbReference type="PANTHER" id="PTHR33908:SF3">
    <property type="entry name" value="UNDECAPRENYL PHOSPHATE-ALPHA-4-AMINO-4-DEOXY-L-ARABINOSE ARABINOSYL TRANSFERASE"/>
    <property type="match status" value="1"/>
</dbReference>
<organism evidence="9 10">
    <name type="scientific">Microbacterium trichothecenolyticum</name>
    <name type="common">Aureobacterium trichothecenolyticum</name>
    <dbReference type="NCBI Taxonomy" id="69370"/>
    <lineage>
        <taxon>Bacteria</taxon>
        <taxon>Bacillati</taxon>
        <taxon>Actinomycetota</taxon>
        <taxon>Actinomycetes</taxon>
        <taxon>Micrococcales</taxon>
        <taxon>Microbacteriaceae</taxon>
        <taxon>Microbacterium</taxon>
    </lineage>
</organism>
<evidence type="ECO:0000313" key="9">
    <source>
        <dbReference type="EMBL" id="KJL40600.1"/>
    </source>
</evidence>
<keyword evidence="6 8" id="KW-1133">Transmembrane helix</keyword>
<evidence type="ECO:0000256" key="6">
    <source>
        <dbReference type="ARBA" id="ARBA00022989"/>
    </source>
</evidence>
<feature type="transmembrane region" description="Helical" evidence="8">
    <location>
        <begin position="323"/>
        <end position="343"/>
    </location>
</feature>
<keyword evidence="3" id="KW-0328">Glycosyltransferase</keyword>
<keyword evidence="7 8" id="KW-0472">Membrane</keyword>
<evidence type="ECO:0000256" key="5">
    <source>
        <dbReference type="ARBA" id="ARBA00022692"/>
    </source>
</evidence>
<dbReference type="Proteomes" id="UP000034098">
    <property type="component" value="Unassembled WGS sequence"/>
</dbReference>
<keyword evidence="4" id="KW-0808">Transferase</keyword>
<dbReference type="OrthoDB" id="5318634at2"/>
<keyword evidence="10" id="KW-1185">Reference proteome</keyword>
<feature type="transmembrane region" description="Helical" evidence="8">
    <location>
        <begin position="115"/>
        <end position="134"/>
    </location>
</feature>
<proteinExistence type="predicted"/>
<evidence type="ECO:0000256" key="8">
    <source>
        <dbReference type="SAM" id="Phobius"/>
    </source>
</evidence>
<dbReference type="GO" id="GO:0016763">
    <property type="term" value="F:pentosyltransferase activity"/>
    <property type="evidence" value="ECO:0007669"/>
    <property type="project" value="TreeGrafter"/>
</dbReference>
<accession>A0A0M2H9C1</accession>
<feature type="transmembrane region" description="Helical" evidence="8">
    <location>
        <begin position="250"/>
        <end position="277"/>
    </location>
</feature>
<name>A0A0M2H9C1_MICTR</name>
<feature type="transmembrane region" description="Helical" evidence="8">
    <location>
        <begin position="172"/>
        <end position="199"/>
    </location>
</feature>
<evidence type="ECO:0000256" key="7">
    <source>
        <dbReference type="ARBA" id="ARBA00023136"/>
    </source>
</evidence>
<comment type="subcellular location">
    <subcellularLocation>
        <location evidence="1">Cell membrane</location>
        <topology evidence="1">Multi-pass membrane protein</topology>
    </subcellularLocation>
</comment>
<evidence type="ECO:0000256" key="2">
    <source>
        <dbReference type="ARBA" id="ARBA00022475"/>
    </source>
</evidence>
<dbReference type="GO" id="GO:0009103">
    <property type="term" value="P:lipopolysaccharide biosynthetic process"/>
    <property type="evidence" value="ECO:0007669"/>
    <property type="project" value="UniProtKB-ARBA"/>
</dbReference>
<feature type="transmembrane region" description="Helical" evidence="8">
    <location>
        <begin position="141"/>
        <end position="160"/>
    </location>
</feature>
<evidence type="ECO:0000256" key="4">
    <source>
        <dbReference type="ARBA" id="ARBA00022679"/>
    </source>
</evidence>
<dbReference type="GO" id="GO:0010041">
    <property type="term" value="P:response to iron(III) ion"/>
    <property type="evidence" value="ECO:0007669"/>
    <property type="project" value="TreeGrafter"/>
</dbReference>
<gene>
    <name evidence="9" type="ORF">RS82_03216</name>
</gene>
<evidence type="ECO:0000313" key="10">
    <source>
        <dbReference type="Proteomes" id="UP000034098"/>
    </source>
</evidence>
<feature type="transmembrane region" description="Helical" evidence="8">
    <location>
        <begin position="211"/>
        <end position="230"/>
    </location>
</feature>
<dbReference type="PATRIC" id="fig|69370.6.peg.3276"/>
<keyword evidence="2" id="KW-1003">Cell membrane</keyword>